<comment type="caution">
    <text evidence="1">The sequence shown here is derived from an EMBL/GenBank/DDBJ whole genome shotgun (WGS) entry which is preliminary data.</text>
</comment>
<proteinExistence type="predicted"/>
<dbReference type="AlphaFoldDB" id="A0A835Y0N1"/>
<keyword evidence="2" id="KW-1185">Reference proteome</keyword>
<evidence type="ECO:0000313" key="1">
    <source>
        <dbReference type="EMBL" id="KAG2493711.1"/>
    </source>
</evidence>
<organism evidence="1 2">
    <name type="scientific">Edaphochlamys debaryana</name>
    <dbReference type="NCBI Taxonomy" id="47281"/>
    <lineage>
        <taxon>Eukaryota</taxon>
        <taxon>Viridiplantae</taxon>
        <taxon>Chlorophyta</taxon>
        <taxon>core chlorophytes</taxon>
        <taxon>Chlorophyceae</taxon>
        <taxon>CS clade</taxon>
        <taxon>Chlamydomonadales</taxon>
        <taxon>Chlamydomonadales incertae sedis</taxon>
        <taxon>Edaphochlamys</taxon>
    </lineage>
</organism>
<dbReference type="SUPFAM" id="SSF51905">
    <property type="entry name" value="FAD/NAD(P)-binding domain"/>
    <property type="match status" value="1"/>
</dbReference>
<evidence type="ECO:0008006" key="3">
    <source>
        <dbReference type="Google" id="ProtNLM"/>
    </source>
</evidence>
<protein>
    <recommendedName>
        <fullName evidence="3">Amine oxidase domain-containing protein</fullName>
    </recommendedName>
</protein>
<gene>
    <name evidence="1" type="ORF">HYH03_008225</name>
</gene>
<dbReference type="InterPro" id="IPR036188">
    <property type="entry name" value="FAD/NAD-bd_sf"/>
</dbReference>
<dbReference type="EMBL" id="JAEHOE010000036">
    <property type="protein sequence ID" value="KAG2493711.1"/>
    <property type="molecule type" value="Genomic_DNA"/>
</dbReference>
<evidence type="ECO:0000313" key="2">
    <source>
        <dbReference type="Proteomes" id="UP000612055"/>
    </source>
</evidence>
<reference evidence="1" key="1">
    <citation type="journal article" date="2020" name="bioRxiv">
        <title>Comparative genomics of Chlamydomonas.</title>
        <authorList>
            <person name="Craig R.J."/>
            <person name="Hasan A.R."/>
            <person name="Ness R.W."/>
            <person name="Keightley P.D."/>
        </authorList>
    </citation>
    <scope>NUCLEOTIDE SEQUENCE</scope>
    <source>
        <strain evidence="1">CCAP 11/70</strain>
    </source>
</reference>
<sequence>MALQMLGGHAMSVAVSRGADGAPQVKRVRTPSDLAGASHADVGATFFNAPAYPAFNRLLSKLGVQVNDMLGSVSITPFGAKHPLCIPFSRHGKLSVAGLTPRVGVWGLRLQQVLTRAEKELKGETFDGPTLAEFLVRQRFDPYPEPSAAPPAAETAHRRRAEQLAAAGRRLAKSSFHDQFLLPLIESFWGALRSDVLGYSARNALGYMTGSFKASPLKGAAMREIEGGLGVYAGAVESKLAATPDSVRVRTHCAVSRLRHDPLARTYTVESRAPAPAPFAHLAGAGAAAVGGGYGPEPGQGPGDVVVHPEAFDAVVVATNGWWAKQVLADVPHAAPVREVLGTITYLPGHIAIHGDMSVIPAKESARSVVNITVVPEATPLDDPPAPSSGCCTCGAGPGAPFRGTMRGFFTAYKPWHFAPGLPVLKTWLNPALLRRPELLPQPMYLLQEFYHPQPNVAYYKVPALLEHHQGAHGLHLAGLHAGGSAVDDHETALLTGLRAARRLAPQSAFLAEIWPEGARGAA</sequence>
<dbReference type="OrthoDB" id="534525at2759"/>
<name>A0A835Y0N1_9CHLO</name>
<dbReference type="Proteomes" id="UP000612055">
    <property type="component" value="Unassembled WGS sequence"/>
</dbReference>
<accession>A0A835Y0N1</accession>